<dbReference type="GO" id="GO:0016592">
    <property type="term" value="C:mediator complex"/>
    <property type="evidence" value="ECO:0007669"/>
    <property type="project" value="TreeGrafter"/>
</dbReference>
<feature type="compositionally biased region" description="Pro residues" evidence="11">
    <location>
        <begin position="206"/>
        <end position="216"/>
    </location>
</feature>
<organism evidence="12 13">
    <name type="scientific">Varroa destructor</name>
    <name type="common">Honeybee mite</name>
    <dbReference type="NCBI Taxonomy" id="109461"/>
    <lineage>
        <taxon>Eukaryota</taxon>
        <taxon>Metazoa</taxon>
        <taxon>Ecdysozoa</taxon>
        <taxon>Arthropoda</taxon>
        <taxon>Chelicerata</taxon>
        <taxon>Arachnida</taxon>
        <taxon>Acari</taxon>
        <taxon>Parasitiformes</taxon>
        <taxon>Mesostigmata</taxon>
        <taxon>Gamasina</taxon>
        <taxon>Dermanyssoidea</taxon>
        <taxon>Varroidae</taxon>
        <taxon>Varroa</taxon>
    </lineage>
</organism>
<evidence type="ECO:0000256" key="11">
    <source>
        <dbReference type="SAM" id="MobiDB-lite"/>
    </source>
</evidence>
<dbReference type="GeneID" id="111253791"/>
<dbReference type="OrthoDB" id="2286203at2759"/>
<evidence type="ECO:0000256" key="4">
    <source>
        <dbReference type="ARBA" id="ARBA00023015"/>
    </source>
</evidence>
<dbReference type="OMA" id="SPRQMGP"/>
<proteinExistence type="inferred from homology"/>
<protein>
    <recommendedName>
        <fullName evidence="3">Mediator of RNA polymerase II transcription subunit 28</fullName>
    </recommendedName>
    <alternativeName>
        <fullName evidence="9">Mediator complex subunit 28</fullName>
    </alternativeName>
</protein>
<dbReference type="PANTHER" id="PTHR13512">
    <property type="entry name" value="MEDIATOR COMPLEX SUBUNIT 28"/>
    <property type="match status" value="1"/>
</dbReference>
<feature type="coiled-coil region" evidence="10">
    <location>
        <begin position="70"/>
        <end position="97"/>
    </location>
</feature>
<feature type="region of interest" description="Disordered" evidence="11">
    <location>
        <begin position="173"/>
        <end position="216"/>
    </location>
</feature>
<comment type="similarity">
    <text evidence="2">Belongs to the Mediator complex subunit 28 family.</text>
</comment>
<evidence type="ECO:0000256" key="3">
    <source>
        <dbReference type="ARBA" id="ARBA00019683"/>
    </source>
</evidence>
<dbReference type="AlphaFoldDB" id="A0A7M7KNS9"/>
<sequence>MSNTLVDDLEAAFHACLAAATNPDHFGPRDNHDERKAGVEQTVQKFLDSARQMECFFLQKRLVVSPQKAVQFIMEDNMELKNELARKEQLIEKYHAKLTDWQRLVNDAGLGSGGGNPAGQRGGAQGTPAPQGPMGGVPGGAQMMGGGNQMMGVPQLGGMPPQQMVGSGGMMGGASQPFGGGPLAYLERTTSNIGTPPGAGGHPIGGMPPGPPDGRR</sequence>
<accession>A0A7M7KNS9</accession>
<evidence type="ECO:0000256" key="5">
    <source>
        <dbReference type="ARBA" id="ARBA00023054"/>
    </source>
</evidence>
<evidence type="ECO:0000256" key="1">
    <source>
        <dbReference type="ARBA" id="ARBA00004123"/>
    </source>
</evidence>
<dbReference type="FunCoup" id="A0A7M7KNS9">
    <property type="interactions" value="1622"/>
</dbReference>
<dbReference type="InParanoid" id="A0A7M7KNS9"/>
<evidence type="ECO:0000313" key="12">
    <source>
        <dbReference type="EnsemblMetazoa" id="XP_022669511"/>
    </source>
</evidence>
<dbReference type="InterPro" id="IPR021640">
    <property type="entry name" value="Mediator_Med28"/>
</dbReference>
<feature type="compositionally biased region" description="Gly residues" evidence="11">
    <location>
        <begin position="173"/>
        <end position="182"/>
    </location>
</feature>
<evidence type="ECO:0000313" key="13">
    <source>
        <dbReference type="Proteomes" id="UP000594260"/>
    </source>
</evidence>
<dbReference type="KEGG" id="vde:111253791"/>
<dbReference type="EnsemblMetazoa" id="XM_022813776">
    <property type="protein sequence ID" value="XP_022669511"/>
    <property type="gene ID" value="LOC111253791"/>
</dbReference>
<evidence type="ECO:0000256" key="2">
    <source>
        <dbReference type="ARBA" id="ARBA00005571"/>
    </source>
</evidence>
<dbReference type="CTD" id="80306"/>
<keyword evidence="7" id="KW-0804">Transcription</keyword>
<keyword evidence="4" id="KW-0805">Transcription regulation</keyword>
<keyword evidence="8" id="KW-0539">Nucleus</keyword>
<comment type="subcellular location">
    <subcellularLocation>
        <location evidence="1">Nucleus</location>
    </subcellularLocation>
</comment>
<feature type="region of interest" description="Disordered" evidence="11">
    <location>
        <begin position="109"/>
        <end position="137"/>
    </location>
</feature>
<feature type="compositionally biased region" description="Gly residues" evidence="11">
    <location>
        <begin position="110"/>
        <end position="125"/>
    </location>
</feature>
<dbReference type="PANTHER" id="PTHR13512:SF2">
    <property type="entry name" value="MEDIATOR OF RNA POLYMERASE II TRANSCRIPTION SUBUNIT 28"/>
    <property type="match status" value="1"/>
</dbReference>
<dbReference type="RefSeq" id="XP_022669511.1">
    <property type="nucleotide sequence ID" value="XM_022813776.1"/>
</dbReference>
<evidence type="ECO:0000256" key="7">
    <source>
        <dbReference type="ARBA" id="ARBA00023163"/>
    </source>
</evidence>
<keyword evidence="13" id="KW-1185">Reference proteome</keyword>
<reference evidence="12" key="1">
    <citation type="submission" date="2021-01" db="UniProtKB">
        <authorList>
            <consortium name="EnsemblMetazoa"/>
        </authorList>
    </citation>
    <scope>IDENTIFICATION</scope>
</reference>
<dbReference type="Pfam" id="PF11594">
    <property type="entry name" value="Med28"/>
    <property type="match status" value="1"/>
</dbReference>
<keyword evidence="6" id="KW-0010">Activator</keyword>
<evidence type="ECO:0000256" key="9">
    <source>
        <dbReference type="ARBA" id="ARBA00031964"/>
    </source>
</evidence>
<name>A0A7M7KNS9_VARDE</name>
<evidence type="ECO:0000256" key="8">
    <source>
        <dbReference type="ARBA" id="ARBA00023242"/>
    </source>
</evidence>
<dbReference type="Proteomes" id="UP000594260">
    <property type="component" value="Unplaced"/>
</dbReference>
<evidence type="ECO:0000256" key="10">
    <source>
        <dbReference type="SAM" id="Coils"/>
    </source>
</evidence>
<keyword evidence="5 10" id="KW-0175">Coiled coil</keyword>
<evidence type="ECO:0000256" key="6">
    <source>
        <dbReference type="ARBA" id="ARBA00023159"/>
    </source>
</evidence>